<keyword evidence="3" id="KW-1185">Reference proteome</keyword>
<protein>
    <submittedName>
        <fullName evidence="2">Uncharacterized protein</fullName>
    </submittedName>
</protein>
<comment type="caution">
    <text evidence="2">The sequence shown here is derived from an EMBL/GenBank/DDBJ whole genome shotgun (WGS) entry which is preliminary data.</text>
</comment>
<name>A0AAN8JQR3_PATCE</name>
<evidence type="ECO:0000313" key="2">
    <source>
        <dbReference type="EMBL" id="KAK6179434.1"/>
    </source>
</evidence>
<evidence type="ECO:0000313" key="3">
    <source>
        <dbReference type="Proteomes" id="UP001347796"/>
    </source>
</evidence>
<gene>
    <name evidence="2" type="ORF">SNE40_011794</name>
</gene>
<dbReference type="AlphaFoldDB" id="A0AAN8JQR3"/>
<dbReference type="Proteomes" id="UP001347796">
    <property type="component" value="Unassembled WGS sequence"/>
</dbReference>
<accession>A0AAN8JQR3</accession>
<feature type="compositionally biased region" description="Acidic residues" evidence="1">
    <location>
        <begin position="143"/>
        <end position="153"/>
    </location>
</feature>
<dbReference type="EMBL" id="JAZGQO010000008">
    <property type="protein sequence ID" value="KAK6179434.1"/>
    <property type="molecule type" value="Genomic_DNA"/>
</dbReference>
<evidence type="ECO:0000256" key="1">
    <source>
        <dbReference type="SAM" id="MobiDB-lite"/>
    </source>
</evidence>
<proteinExistence type="predicted"/>
<sequence length="182" mass="20758">MPKQIIMDEIGMDNGIIPLRNGSLPGQVKLPKRYESAFQDNNNTAKIPRHRKISFAQVNGNTMSDRISDLMQAMKWVKQELIMLRQHDILLKRQFFNIQDTIKTLHKDSVDGISNGTSANDNTPPRIYEHLFLRTSSSITAINEDDEDSDSEEIEFRPRTGSMTTSRDLAALARRRGSKELI</sequence>
<feature type="region of interest" description="Disordered" evidence="1">
    <location>
        <begin position="143"/>
        <end position="169"/>
    </location>
</feature>
<reference evidence="2 3" key="1">
    <citation type="submission" date="2024-01" db="EMBL/GenBank/DDBJ databases">
        <title>The genome of the rayed Mediterranean limpet Patella caerulea (Linnaeus, 1758).</title>
        <authorList>
            <person name="Anh-Thu Weber A."/>
            <person name="Halstead-Nussloch G."/>
        </authorList>
    </citation>
    <scope>NUCLEOTIDE SEQUENCE [LARGE SCALE GENOMIC DNA]</scope>
    <source>
        <strain evidence="2">AATW-2023a</strain>
        <tissue evidence="2">Whole specimen</tissue>
    </source>
</reference>
<organism evidence="2 3">
    <name type="scientific">Patella caerulea</name>
    <name type="common">Rayed Mediterranean limpet</name>
    <dbReference type="NCBI Taxonomy" id="87958"/>
    <lineage>
        <taxon>Eukaryota</taxon>
        <taxon>Metazoa</taxon>
        <taxon>Spiralia</taxon>
        <taxon>Lophotrochozoa</taxon>
        <taxon>Mollusca</taxon>
        <taxon>Gastropoda</taxon>
        <taxon>Patellogastropoda</taxon>
        <taxon>Patelloidea</taxon>
        <taxon>Patellidae</taxon>
        <taxon>Patella</taxon>
    </lineage>
</organism>